<sequence>MHDRITRKLTTILAADAEQFSTAMTTDEVGTYAELQSARDVFFKLIERHGGRVANTAGDGLIADFPSVVEAVQCAIEVQQELAAKDSALSFRIGVNLGDVICDGDDLIGEGVNLAARLQTMAEPGGVLISQQVYDHVKNKLTIGFEYLGDRRPRNLTEDIAVYRISLGAPRPSRTNHAGRSAQVWEDPDPFSGAPKRDYALPDTPEDTDDRPLKGLDRLFGRRLPLSDGSKKLAVVAAGLFLLDIISGRGIWAHWPMLALAMVIGLRDGHRILGRSEFLGIPVKLCVIAGFLFLVNLFSWQGVLWSLWPIGGIAVFSLFKRRRSQAE</sequence>
<feature type="transmembrane region" description="Helical" evidence="2">
    <location>
        <begin position="303"/>
        <end position="319"/>
    </location>
</feature>
<dbReference type="InterPro" id="IPR001054">
    <property type="entry name" value="A/G_cyclase"/>
</dbReference>
<dbReference type="Gene3D" id="3.30.70.1230">
    <property type="entry name" value="Nucleotide cyclase"/>
    <property type="match status" value="1"/>
</dbReference>
<evidence type="ECO:0000256" key="2">
    <source>
        <dbReference type="SAM" id="Phobius"/>
    </source>
</evidence>
<keyword evidence="2" id="KW-0812">Transmembrane</keyword>
<evidence type="ECO:0000259" key="3">
    <source>
        <dbReference type="PROSITE" id="PS50125"/>
    </source>
</evidence>
<dbReference type="Proteomes" id="UP000013243">
    <property type="component" value="Chromosome"/>
</dbReference>
<feature type="domain" description="Guanylate cyclase" evidence="3">
    <location>
        <begin position="11"/>
        <end position="119"/>
    </location>
</feature>
<dbReference type="PANTHER" id="PTHR43081">
    <property type="entry name" value="ADENYLATE CYCLASE, TERMINAL-DIFFERENTIATION SPECIFIC-RELATED"/>
    <property type="match status" value="1"/>
</dbReference>
<dbReference type="AlphaFoldDB" id="A0A1B1A4Q3"/>
<evidence type="ECO:0000256" key="1">
    <source>
        <dbReference type="SAM" id="MobiDB-lite"/>
    </source>
</evidence>
<dbReference type="PANTHER" id="PTHR43081:SF19">
    <property type="entry name" value="PH-SENSITIVE ADENYLATE CYCLASE RV1264"/>
    <property type="match status" value="1"/>
</dbReference>
<evidence type="ECO:0000313" key="5">
    <source>
        <dbReference type="Proteomes" id="UP000013243"/>
    </source>
</evidence>
<keyword evidence="2" id="KW-0472">Membrane</keyword>
<keyword evidence="2" id="KW-1133">Transmembrane helix</keyword>
<dbReference type="InterPro" id="IPR050697">
    <property type="entry name" value="Adenylyl/Guanylyl_Cyclase_3/4"/>
</dbReference>
<dbReference type="STRING" id="1265309.K529_012030"/>
<dbReference type="PROSITE" id="PS50125">
    <property type="entry name" value="GUANYLATE_CYCLASE_2"/>
    <property type="match status" value="1"/>
</dbReference>
<dbReference type="GO" id="GO:0006171">
    <property type="term" value="P:cAMP biosynthetic process"/>
    <property type="evidence" value="ECO:0007669"/>
    <property type="project" value="TreeGrafter"/>
</dbReference>
<name>A0A1B1A4Q3_9RHOB</name>
<dbReference type="OrthoDB" id="54411at2"/>
<dbReference type="SUPFAM" id="SSF55073">
    <property type="entry name" value="Nucleotide cyclase"/>
    <property type="match status" value="1"/>
</dbReference>
<dbReference type="CDD" id="cd07302">
    <property type="entry name" value="CHD"/>
    <property type="match status" value="1"/>
</dbReference>
<dbReference type="GeneID" id="28250573"/>
<feature type="region of interest" description="Disordered" evidence="1">
    <location>
        <begin position="172"/>
        <end position="212"/>
    </location>
</feature>
<feature type="transmembrane region" description="Helical" evidence="2">
    <location>
        <begin position="233"/>
        <end position="266"/>
    </location>
</feature>
<protein>
    <submittedName>
        <fullName evidence="4">Adenylate cyclase</fullName>
    </submittedName>
</protein>
<evidence type="ECO:0000313" key="4">
    <source>
        <dbReference type="EMBL" id="ANP41496.1"/>
    </source>
</evidence>
<dbReference type="GO" id="GO:0004016">
    <property type="term" value="F:adenylate cyclase activity"/>
    <property type="evidence" value="ECO:0007669"/>
    <property type="project" value="UniProtKB-ARBA"/>
</dbReference>
<dbReference type="GO" id="GO:0035556">
    <property type="term" value="P:intracellular signal transduction"/>
    <property type="evidence" value="ECO:0007669"/>
    <property type="project" value="InterPro"/>
</dbReference>
<dbReference type="InterPro" id="IPR029787">
    <property type="entry name" value="Nucleotide_cyclase"/>
</dbReference>
<gene>
    <name evidence="4" type="ORF">K529_012030</name>
</gene>
<dbReference type="Pfam" id="PF00211">
    <property type="entry name" value="Guanylate_cyc"/>
    <property type="match status" value="1"/>
</dbReference>
<reference evidence="4 5" key="1">
    <citation type="journal article" date="2016" name="ISME J.">
        <title>Global occurrence and heterogeneity of the Roseobacter-clade species Ruegeria mobilis.</title>
        <authorList>
            <person name="Sonnenschein E."/>
            <person name="Gram L."/>
        </authorList>
    </citation>
    <scope>NUCLEOTIDE SEQUENCE [LARGE SCALE GENOMIC DNA]</scope>
    <source>
        <strain evidence="4 5">F1926</strain>
    </source>
</reference>
<dbReference type="RefSeq" id="WP_040641696.1">
    <property type="nucleotide sequence ID" value="NZ_CP015230.1"/>
</dbReference>
<proteinExistence type="predicted"/>
<organism evidence="4 5">
    <name type="scientific">Tritonibacter mobilis F1926</name>
    <dbReference type="NCBI Taxonomy" id="1265309"/>
    <lineage>
        <taxon>Bacteria</taxon>
        <taxon>Pseudomonadati</taxon>
        <taxon>Pseudomonadota</taxon>
        <taxon>Alphaproteobacteria</taxon>
        <taxon>Rhodobacterales</taxon>
        <taxon>Paracoccaceae</taxon>
        <taxon>Tritonibacter</taxon>
    </lineage>
</organism>
<accession>A0A1B1A4Q3</accession>
<dbReference type="EMBL" id="CP015230">
    <property type="protein sequence ID" value="ANP41496.1"/>
    <property type="molecule type" value="Genomic_DNA"/>
</dbReference>
<dbReference type="KEGG" id="rmb:K529_012030"/>